<dbReference type="InterPro" id="IPR000182">
    <property type="entry name" value="GNAT_dom"/>
</dbReference>
<dbReference type="CDD" id="cd04301">
    <property type="entry name" value="NAT_SF"/>
    <property type="match status" value="1"/>
</dbReference>
<dbReference type="PROSITE" id="PS51186">
    <property type="entry name" value="GNAT"/>
    <property type="match status" value="1"/>
</dbReference>
<dbReference type="Gene3D" id="3.40.630.30">
    <property type="match status" value="1"/>
</dbReference>
<evidence type="ECO:0000313" key="3">
    <source>
        <dbReference type="Proteomes" id="UP001597545"/>
    </source>
</evidence>
<reference evidence="3" key="1">
    <citation type="journal article" date="2019" name="Int. J. Syst. Evol. Microbiol.">
        <title>The Global Catalogue of Microorganisms (GCM) 10K type strain sequencing project: providing services to taxonomists for standard genome sequencing and annotation.</title>
        <authorList>
            <consortium name="The Broad Institute Genomics Platform"/>
            <consortium name="The Broad Institute Genome Sequencing Center for Infectious Disease"/>
            <person name="Wu L."/>
            <person name="Ma J."/>
        </authorList>
    </citation>
    <scope>NUCLEOTIDE SEQUENCE [LARGE SCALE GENOMIC DNA]</scope>
    <source>
        <strain evidence="3">KCTC 42662</strain>
    </source>
</reference>
<evidence type="ECO:0000313" key="2">
    <source>
        <dbReference type="EMBL" id="MFD2549575.1"/>
    </source>
</evidence>
<accession>A0ABW5KNX7</accession>
<keyword evidence="3" id="KW-1185">Reference proteome</keyword>
<dbReference type="GO" id="GO:0016746">
    <property type="term" value="F:acyltransferase activity"/>
    <property type="evidence" value="ECO:0007669"/>
    <property type="project" value="UniProtKB-KW"/>
</dbReference>
<gene>
    <name evidence="2" type="ORF">ACFSR5_18135</name>
</gene>
<organism evidence="2 3">
    <name type="scientific">Sphingobacterium suaedae</name>
    <dbReference type="NCBI Taxonomy" id="1686402"/>
    <lineage>
        <taxon>Bacteria</taxon>
        <taxon>Pseudomonadati</taxon>
        <taxon>Bacteroidota</taxon>
        <taxon>Sphingobacteriia</taxon>
        <taxon>Sphingobacteriales</taxon>
        <taxon>Sphingobacteriaceae</taxon>
        <taxon>Sphingobacterium</taxon>
    </lineage>
</organism>
<dbReference type="PANTHER" id="PTHR13355:SF11">
    <property type="entry name" value="GLUCOSAMINE 6-PHOSPHATE N-ACETYLTRANSFERASE"/>
    <property type="match status" value="1"/>
</dbReference>
<proteinExistence type="predicted"/>
<dbReference type="SUPFAM" id="SSF55729">
    <property type="entry name" value="Acyl-CoA N-acyltransferases (Nat)"/>
    <property type="match status" value="1"/>
</dbReference>
<sequence>MEVHLLTQEELTSKRKAQINDLFKQLSPNKTQQDLAYVLNSTNPIVFVQCVEADRLLGIATMTYYRVISGYKGWIEDVVVDENQRGRGIGTKLIHKLLDEGQSLGLTEILLFTEDHRHAAIQLYSRLGFVRKDTRIYVHR</sequence>
<dbReference type="EC" id="2.3.-.-" evidence="2"/>
<dbReference type="InterPro" id="IPR039143">
    <property type="entry name" value="GNPNAT1-like"/>
</dbReference>
<keyword evidence="2" id="KW-0808">Transferase</keyword>
<dbReference type="PANTHER" id="PTHR13355">
    <property type="entry name" value="GLUCOSAMINE 6-PHOSPHATE N-ACETYLTRANSFERASE"/>
    <property type="match status" value="1"/>
</dbReference>
<feature type="domain" description="N-acetyltransferase" evidence="1">
    <location>
        <begin position="6"/>
        <end position="140"/>
    </location>
</feature>
<dbReference type="InterPro" id="IPR016181">
    <property type="entry name" value="Acyl_CoA_acyltransferase"/>
</dbReference>
<protein>
    <submittedName>
        <fullName evidence="2">GNAT family N-acetyltransferase</fullName>
        <ecNumber evidence="2">2.3.-.-</ecNumber>
    </submittedName>
</protein>
<dbReference type="EMBL" id="JBHULR010000015">
    <property type="protein sequence ID" value="MFD2549575.1"/>
    <property type="molecule type" value="Genomic_DNA"/>
</dbReference>
<comment type="caution">
    <text evidence="2">The sequence shown here is derived from an EMBL/GenBank/DDBJ whole genome shotgun (WGS) entry which is preliminary data.</text>
</comment>
<keyword evidence="2" id="KW-0012">Acyltransferase</keyword>
<dbReference type="Pfam" id="PF00583">
    <property type="entry name" value="Acetyltransf_1"/>
    <property type="match status" value="1"/>
</dbReference>
<name>A0ABW5KNX7_9SPHI</name>
<evidence type="ECO:0000259" key="1">
    <source>
        <dbReference type="PROSITE" id="PS51186"/>
    </source>
</evidence>
<dbReference type="RefSeq" id="WP_380905892.1">
    <property type="nucleotide sequence ID" value="NZ_JBHUEG010000012.1"/>
</dbReference>
<dbReference type="Proteomes" id="UP001597545">
    <property type="component" value="Unassembled WGS sequence"/>
</dbReference>